<keyword evidence="4" id="KW-1185">Reference proteome</keyword>
<evidence type="ECO:0000259" key="2">
    <source>
        <dbReference type="PROSITE" id="PS50937"/>
    </source>
</evidence>
<dbReference type="AlphaFoldDB" id="F0RUU6"/>
<dbReference type="PRINTS" id="PR00040">
    <property type="entry name" value="HTHMERR"/>
</dbReference>
<dbReference type="SMART" id="SM00422">
    <property type="entry name" value="HTH_MERR"/>
    <property type="match status" value="1"/>
</dbReference>
<dbReference type="InterPro" id="IPR000551">
    <property type="entry name" value="MerR-type_HTH_dom"/>
</dbReference>
<evidence type="ECO:0000256" key="1">
    <source>
        <dbReference type="ARBA" id="ARBA00023125"/>
    </source>
</evidence>
<dbReference type="STRING" id="158189.SpiBuddy_0697"/>
<dbReference type="Proteomes" id="UP000008466">
    <property type="component" value="Chromosome"/>
</dbReference>
<gene>
    <name evidence="3" type="ordered locus">SpiBuddy_0697</name>
</gene>
<dbReference type="Pfam" id="PF13411">
    <property type="entry name" value="MerR_1"/>
    <property type="match status" value="1"/>
</dbReference>
<dbReference type="GO" id="GO:0003677">
    <property type="term" value="F:DNA binding"/>
    <property type="evidence" value="ECO:0007669"/>
    <property type="project" value="UniProtKB-KW"/>
</dbReference>
<dbReference type="KEGG" id="sbu:SpiBuddy_0697"/>
<name>F0RUU6_SPHGB</name>
<proteinExistence type="predicted"/>
<dbReference type="InterPro" id="IPR009061">
    <property type="entry name" value="DNA-bd_dom_put_sf"/>
</dbReference>
<dbReference type="Gene3D" id="1.10.1660.10">
    <property type="match status" value="1"/>
</dbReference>
<dbReference type="EMBL" id="CP002541">
    <property type="protein sequence ID" value="ADY12524.1"/>
    <property type="molecule type" value="Genomic_DNA"/>
</dbReference>
<dbReference type="PANTHER" id="PTHR30204:SF96">
    <property type="entry name" value="CHROMOSOME-ANCHORING PROTEIN RACA"/>
    <property type="match status" value="1"/>
</dbReference>
<dbReference type="InterPro" id="IPR047057">
    <property type="entry name" value="MerR_fam"/>
</dbReference>
<dbReference type="CDD" id="cd00592">
    <property type="entry name" value="HTH_MerR-like"/>
    <property type="match status" value="1"/>
</dbReference>
<dbReference type="HOGENOM" id="CLU_060077_3_2_12"/>
<dbReference type="PROSITE" id="PS00552">
    <property type="entry name" value="HTH_MERR_1"/>
    <property type="match status" value="1"/>
</dbReference>
<feature type="domain" description="HTH merR-type" evidence="2">
    <location>
        <begin position="13"/>
        <end position="82"/>
    </location>
</feature>
<keyword evidence="1" id="KW-0238">DNA-binding</keyword>
<reference evidence="4" key="1">
    <citation type="submission" date="2011-02" db="EMBL/GenBank/DDBJ databases">
        <title>Complete sequence of Spirochaeta sp. Buddy.</title>
        <authorList>
            <person name="Lucas S."/>
            <person name="Copeland A."/>
            <person name="Lapidus A."/>
            <person name="Cheng J.-F."/>
            <person name="Goodwin L."/>
            <person name="Pitluck S."/>
            <person name="Zeytun A."/>
            <person name="Detter J.C."/>
            <person name="Han C."/>
            <person name="Tapia R."/>
            <person name="Land M."/>
            <person name="Hauser L."/>
            <person name="Kyrpides N."/>
            <person name="Ivanova N."/>
            <person name="Mikhailova N."/>
            <person name="Pagani I."/>
            <person name="Ritalahti K.M."/>
            <person name="Loeffler F.E."/>
            <person name="Woyke T."/>
        </authorList>
    </citation>
    <scope>NUCLEOTIDE SEQUENCE [LARGE SCALE GENOMIC DNA]</scope>
    <source>
        <strain evidence="4">ATCC BAA-1886 / DSM 22777 / Buddy</strain>
    </source>
</reference>
<dbReference type="PROSITE" id="PS50937">
    <property type="entry name" value="HTH_MERR_2"/>
    <property type="match status" value="1"/>
</dbReference>
<dbReference type="GO" id="GO:0003700">
    <property type="term" value="F:DNA-binding transcription factor activity"/>
    <property type="evidence" value="ECO:0007669"/>
    <property type="project" value="InterPro"/>
</dbReference>
<evidence type="ECO:0000313" key="3">
    <source>
        <dbReference type="EMBL" id="ADY12524.1"/>
    </source>
</evidence>
<dbReference type="PANTHER" id="PTHR30204">
    <property type="entry name" value="REDOX-CYCLING DRUG-SENSING TRANSCRIPTIONAL ACTIVATOR SOXR"/>
    <property type="match status" value="1"/>
</dbReference>
<organism evidence="3 4">
    <name type="scientific">Sphaerochaeta globosa (strain ATCC BAA-1886 / DSM 22777 / Buddy)</name>
    <name type="common">Spirochaeta sp. (strain Buddy)</name>
    <dbReference type="NCBI Taxonomy" id="158189"/>
    <lineage>
        <taxon>Bacteria</taxon>
        <taxon>Pseudomonadati</taxon>
        <taxon>Spirochaetota</taxon>
        <taxon>Spirochaetia</taxon>
        <taxon>Spirochaetales</taxon>
        <taxon>Sphaerochaetaceae</taxon>
        <taxon>Sphaerochaeta</taxon>
    </lineage>
</organism>
<evidence type="ECO:0000313" key="4">
    <source>
        <dbReference type="Proteomes" id="UP000008466"/>
    </source>
</evidence>
<sequence length="156" mass="18258">MHSCGTNACMQQTYRIGELARKCNVTVRTIRYYESLGLLKTNHRSDGGQRYYTDADVVYLNRIAELKDLDFTLSEIRTIVLMGNEDTTGQKRRNELLRQYRSKLSEAMERQAAIEKRVADLSWHIQQLETNDDFQQCPGLMCKSCTFKENCRFREL</sequence>
<dbReference type="eggNOG" id="COG0789">
    <property type="taxonomic scope" value="Bacteria"/>
</dbReference>
<protein>
    <submittedName>
        <fullName evidence="3">Transcriptional regulator, MerR family</fullName>
    </submittedName>
</protein>
<accession>F0RUU6</accession>
<dbReference type="SUPFAM" id="SSF46955">
    <property type="entry name" value="Putative DNA-binding domain"/>
    <property type="match status" value="1"/>
</dbReference>